<dbReference type="Proteomes" id="UP000245212">
    <property type="component" value="Unassembled WGS sequence"/>
</dbReference>
<organism evidence="1 2">
    <name type="scientific">Corticimicrobacter populi</name>
    <dbReference type="NCBI Taxonomy" id="2175229"/>
    <lineage>
        <taxon>Bacteria</taxon>
        <taxon>Pseudomonadati</taxon>
        <taxon>Pseudomonadota</taxon>
        <taxon>Betaproteobacteria</taxon>
        <taxon>Burkholderiales</taxon>
        <taxon>Alcaligenaceae</taxon>
        <taxon>Corticimicrobacter</taxon>
    </lineage>
</organism>
<evidence type="ECO:0000313" key="2">
    <source>
        <dbReference type="Proteomes" id="UP000245212"/>
    </source>
</evidence>
<evidence type="ECO:0000313" key="1">
    <source>
        <dbReference type="EMBL" id="PWF21458.1"/>
    </source>
</evidence>
<protein>
    <submittedName>
        <fullName evidence="1">TolC family protein</fullName>
    </submittedName>
</protein>
<dbReference type="AlphaFoldDB" id="A0A2V1JWE5"/>
<dbReference type="PANTHER" id="PTHR30203:SF30">
    <property type="entry name" value="OUTER MEMBRANE PROTEIN-RELATED"/>
    <property type="match status" value="1"/>
</dbReference>
<proteinExistence type="predicted"/>
<dbReference type="InterPro" id="IPR010131">
    <property type="entry name" value="MdtP/NodT-like"/>
</dbReference>
<dbReference type="SUPFAM" id="SSF56954">
    <property type="entry name" value="Outer membrane efflux proteins (OEP)"/>
    <property type="match status" value="1"/>
</dbReference>
<reference evidence="2" key="1">
    <citation type="submission" date="2018-05" db="EMBL/GenBank/DDBJ databases">
        <authorList>
            <person name="Li Y."/>
        </authorList>
    </citation>
    <scope>NUCLEOTIDE SEQUENCE [LARGE SCALE GENOMIC DNA]</scope>
    <source>
        <strain evidence="2">3d-2-2</strain>
    </source>
</reference>
<dbReference type="EMBL" id="QETA01000007">
    <property type="protein sequence ID" value="PWF21458.1"/>
    <property type="molecule type" value="Genomic_DNA"/>
</dbReference>
<dbReference type="PANTHER" id="PTHR30203">
    <property type="entry name" value="OUTER MEMBRANE CATION EFFLUX PROTEIN"/>
    <property type="match status" value="1"/>
</dbReference>
<dbReference type="Gene3D" id="1.20.1600.10">
    <property type="entry name" value="Outer membrane efflux proteins (OEP)"/>
    <property type="match status" value="1"/>
</dbReference>
<sequence>MSQQGARSCWLRHGARLPFGILKEGRTDVSNKHHNDKISVARQRFVRLGSLTILAAALAGCAITPQPLAEEEQFVLALADREAMYAQQEPVTQAITLEEAIARAVKYNLQHRLMLMERALEDNLADVQGLDMLPKLTARAGFKTRDNTYASSSYSVESGRESLEPSTSQERNIRNADLQLSWNVLDFGLSYFGAKAQANKILASEERRRRVVADIIREVRTAYWNAVTAERLKNEVSSILGEARTALSQARETERQRLLAPINALKYQRDLLGMVRQVEALESDLALAKSRLASLMNLPPASQYDLVVPAAASLEVPRLAYGLEDLETLSMVRRPEIREEAYLARNAVLETRMSLLRLLPGVSLFGGLNYDSNKYLVNNNWADAGMQVSWNLFNVLSWPAISKAGDTREAVAQLRRQALRMAVLTQVNVSYLEFQRAASVFERSKELDRIQRAILQQTEGALRSDAQTVLETIRTRVETVLATRARDLSYADLQNAMSAIHQAAGIDPLPQTVADDSVAGLAAAVADNGRVIDMGGLQVPRLMAESSLIQQAVPVEAATPVAQTAQAVAAAPVVSSVAQQPALRPVAVSMWSSTGSLVSGQAALDQAETQRQAALAAEAEARQERMRRDIYAR</sequence>
<comment type="caution">
    <text evidence="1">The sequence shown here is derived from an EMBL/GenBank/DDBJ whole genome shotgun (WGS) entry which is preliminary data.</text>
</comment>
<keyword evidence="2" id="KW-1185">Reference proteome</keyword>
<gene>
    <name evidence="1" type="ORF">DD235_14385</name>
</gene>
<dbReference type="GO" id="GO:0015562">
    <property type="term" value="F:efflux transmembrane transporter activity"/>
    <property type="evidence" value="ECO:0007669"/>
    <property type="project" value="InterPro"/>
</dbReference>
<accession>A0A2V1JWE5</accession>
<name>A0A2V1JWE5_9BURK</name>